<keyword evidence="2" id="KW-1185">Reference proteome</keyword>
<gene>
    <name evidence="1" type="ORF">H1P_580013</name>
</gene>
<dbReference type="AlphaFoldDB" id="A0A563W0R8"/>
<evidence type="ECO:0000313" key="2">
    <source>
        <dbReference type="Proteomes" id="UP000320055"/>
    </source>
</evidence>
<evidence type="ECO:0000313" key="1">
    <source>
        <dbReference type="EMBL" id="VEP17266.1"/>
    </source>
</evidence>
<dbReference type="EMBL" id="CAACVJ010000534">
    <property type="protein sequence ID" value="VEP17266.1"/>
    <property type="molecule type" value="Genomic_DNA"/>
</dbReference>
<accession>A0A563W0R8</accession>
<reference evidence="1 2" key="1">
    <citation type="submission" date="2019-01" db="EMBL/GenBank/DDBJ databases">
        <authorList>
            <person name="Brito A."/>
        </authorList>
    </citation>
    <scope>NUCLEOTIDE SEQUENCE [LARGE SCALE GENOMIC DNA]</scope>
    <source>
        <strain evidence="1">1</strain>
    </source>
</reference>
<protein>
    <submittedName>
        <fullName evidence="1">Uncharacterized protein</fullName>
    </submittedName>
</protein>
<organism evidence="1 2">
    <name type="scientific">Hyella patelloides LEGE 07179</name>
    <dbReference type="NCBI Taxonomy" id="945734"/>
    <lineage>
        <taxon>Bacteria</taxon>
        <taxon>Bacillati</taxon>
        <taxon>Cyanobacteriota</taxon>
        <taxon>Cyanophyceae</taxon>
        <taxon>Pleurocapsales</taxon>
        <taxon>Hyellaceae</taxon>
        <taxon>Hyella</taxon>
    </lineage>
</organism>
<name>A0A563W0R8_9CYAN</name>
<sequence>MQKSEITPRSQRTGLIPIRGQCKLLNRIQETAPPKPVLMRVPLRDV</sequence>
<dbReference type="Proteomes" id="UP000320055">
    <property type="component" value="Unassembled WGS sequence"/>
</dbReference>
<proteinExistence type="predicted"/>